<evidence type="ECO:0000313" key="3">
    <source>
        <dbReference type="Proteomes" id="UP000092460"/>
    </source>
</evidence>
<dbReference type="EMBL" id="JXJN01011860">
    <property type="status" value="NOT_ANNOTATED_CDS"/>
    <property type="molecule type" value="Genomic_DNA"/>
</dbReference>
<accession>A0A1B0BC69</accession>
<reference evidence="2" key="2">
    <citation type="submission" date="2020-05" db="UniProtKB">
        <authorList>
            <consortium name="EnsemblMetazoa"/>
        </authorList>
    </citation>
    <scope>IDENTIFICATION</scope>
    <source>
        <strain evidence="2">IAEA</strain>
    </source>
</reference>
<keyword evidence="3" id="KW-1185">Reference proteome</keyword>
<feature type="compositionally biased region" description="Gly residues" evidence="1">
    <location>
        <begin position="1"/>
        <end position="11"/>
    </location>
</feature>
<dbReference type="Proteomes" id="UP000092460">
    <property type="component" value="Unassembled WGS sequence"/>
</dbReference>
<protein>
    <submittedName>
        <fullName evidence="2">Uncharacterized protein</fullName>
    </submittedName>
</protein>
<dbReference type="EnsemblMetazoa" id="GPPI025430-RA">
    <property type="protein sequence ID" value="GPPI025430-PA"/>
    <property type="gene ID" value="GPPI025430"/>
</dbReference>
<feature type="compositionally biased region" description="Low complexity" evidence="1">
    <location>
        <begin position="58"/>
        <end position="73"/>
    </location>
</feature>
<evidence type="ECO:0000313" key="2">
    <source>
        <dbReference type="EnsemblMetazoa" id="GPPI025430-PA"/>
    </source>
</evidence>
<dbReference type="VEuPathDB" id="VectorBase:GPPI025430"/>
<name>A0A1B0BC69_9MUSC</name>
<organism evidence="2 3">
    <name type="scientific">Glossina palpalis gambiensis</name>
    <dbReference type="NCBI Taxonomy" id="67801"/>
    <lineage>
        <taxon>Eukaryota</taxon>
        <taxon>Metazoa</taxon>
        <taxon>Ecdysozoa</taxon>
        <taxon>Arthropoda</taxon>
        <taxon>Hexapoda</taxon>
        <taxon>Insecta</taxon>
        <taxon>Pterygota</taxon>
        <taxon>Neoptera</taxon>
        <taxon>Endopterygota</taxon>
        <taxon>Diptera</taxon>
        <taxon>Brachycera</taxon>
        <taxon>Muscomorpha</taxon>
        <taxon>Hippoboscoidea</taxon>
        <taxon>Glossinidae</taxon>
        <taxon>Glossina</taxon>
    </lineage>
</organism>
<evidence type="ECO:0000256" key="1">
    <source>
        <dbReference type="SAM" id="MobiDB-lite"/>
    </source>
</evidence>
<sequence>MGGGSVLGGPGTLMSTAGNSVGAPPGSLMHSSGGGGGNASVNTPGSNVYGNGSGAGNAGSNSTAPVSVVVSLPGGPGVQHPGQALSDYGPI</sequence>
<dbReference type="STRING" id="67801.A0A1B0BC69"/>
<dbReference type="AlphaFoldDB" id="A0A1B0BC69"/>
<reference evidence="3" key="1">
    <citation type="submission" date="2015-01" db="EMBL/GenBank/DDBJ databases">
        <authorList>
            <person name="Aksoy S."/>
            <person name="Warren W."/>
            <person name="Wilson R.K."/>
        </authorList>
    </citation>
    <scope>NUCLEOTIDE SEQUENCE [LARGE SCALE GENOMIC DNA]</scope>
    <source>
        <strain evidence="3">IAEA</strain>
    </source>
</reference>
<feature type="region of interest" description="Disordered" evidence="1">
    <location>
        <begin position="1"/>
        <end position="91"/>
    </location>
</feature>
<proteinExistence type="predicted"/>